<feature type="signal peptide" evidence="1">
    <location>
        <begin position="1"/>
        <end position="18"/>
    </location>
</feature>
<keyword evidence="1" id="KW-0732">Signal</keyword>
<evidence type="ECO:0008006" key="4">
    <source>
        <dbReference type="Google" id="ProtNLM"/>
    </source>
</evidence>
<protein>
    <recommendedName>
        <fullName evidence="4">Nodule Cysteine-Rich (NCR) secreted peptide</fullName>
    </recommendedName>
</protein>
<accession>A0ABD3D4H5</accession>
<feature type="chain" id="PRO_5044793588" description="Nodule Cysteine-Rich (NCR) secreted peptide" evidence="1">
    <location>
        <begin position="19"/>
        <end position="72"/>
    </location>
</feature>
<evidence type="ECO:0000256" key="1">
    <source>
        <dbReference type="SAM" id="SignalP"/>
    </source>
</evidence>
<keyword evidence="3" id="KW-1185">Reference proteome</keyword>
<evidence type="ECO:0000313" key="3">
    <source>
        <dbReference type="Proteomes" id="UP001632038"/>
    </source>
</evidence>
<evidence type="ECO:0000313" key="2">
    <source>
        <dbReference type="EMBL" id="KAL3636184.1"/>
    </source>
</evidence>
<proteinExistence type="predicted"/>
<dbReference type="AlphaFoldDB" id="A0ABD3D4H5"/>
<dbReference type="EMBL" id="JAVIJP010000027">
    <property type="protein sequence ID" value="KAL3636184.1"/>
    <property type="molecule type" value="Genomic_DNA"/>
</dbReference>
<gene>
    <name evidence="2" type="ORF">CASFOL_020731</name>
</gene>
<reference evidence="3" key="1">
    <citation type="journal article" date="2024" name="IScience">
        <title>Strigolactones Initiate the Formation of Haustorium-like Structures in Castilleja.</title>
        <authorList>
            <person name="Buerger M."/>
            <person name="Peterson D."/>
            <person name="Chory J."/>
        </authorList>
    </citation>
    <scope>NUCLEOTIDE SEQUENCE [LARGE SCALE GENOMIC DNA]</scope>
</reference>
<sequence>MASQKLILFFAFFFIAQGLMVFAYKYPPVPCETDDGCANAICPEQVGKIHKCVNGICICIKAPHPPSRDGGI</sequence>
<organism evidence="2 3">
    <name type="scientific">Castilleja foliolosa</name>
    <dbReference type="NCBI Taxonomy" id="1961234"/>
    <lineage>
        <taxon>Eukaryota</taxon>
        <taxon>Viridiplantae</taxon>
        <taxon>Streptophyta</taxon>
        <taxon>Embryophyta</taxon>
        <taxon>Tracheophyta</taxon>
        <taxon>Spermatophyta</taxon>
        <taxon>Magnoliopsida</taxon>
        <taxon>eudicotyledons</taxon>
        <taxon>Gunneridae</taxon>
        <taxon>Pentapetalae</taxon>
        <taxon>asterids</taxon>
        <taxon>lamiids</taxon>
        <taxon>Lamiales</taxon>
        <taxon>Orobanchaceae</taxon>
        <taxon>Pedicularideae</taxon>
        <taxon>Castillejinae</taxon>
        <taxon>Castilleja</taxon>
    </lineage>
</organism>
<dbReference type="Proteomes" id="UP001632038">
    <property type="component" value="Unassembled WGS sequence"/>
</dbReference>
<comment type="caution">
    <text evidence="2">The sequence shown here is derived from an EMBL/GenBank/DDBJ whole genome shotgun (WGS) entry which is preliminary data.</text>
</comment>
<name>A0ABD3D4H5_9LAMI</name>